<reference evidence="2 3" key="1">
    <citation type="submission" date="2018-07" db="EMBL/GenBank/DDBJ databases">
        <title>Genomic Encyclopedia of Type Strains, Phase III (KMG-III): the genomes of soil and plant-associated and newly described type strains.</title>
        <authorList>
            <person name="Whitman W."/>
        </authorList>
    </citation>
    <scope>NUCLEOTIDE SEQUENCE [LARGE SCALE GENOMIC DNA]</scope>
    <source>
        <strain evidence="2 3">CECT 7958</strain>
    </source>
</reference>
<proteinExistence type="predicted"/>
<dbReference type="CDD" id="cd00093">
    <property type="entry name" value="HTH_XRE"/>
    <property type="match status" value="1"/>
</dbReference>
<dbReference type="OrthoDB" id="1449767at2"/>
<organism evidence="2 3">
    <name type="scientific">Winogradskyella arenosi</name>
    <dbReference type="NCBI Taxonomy" id="533325"/>
    <lineage>
        <taxon>Bacteria</taxon>
        <taxon>Pseudomonadati</taxon>
        <taxon>Bacteroidota</taxon>
        <taxon>Flavobacteriia</taxon>
        <taxon>Flavobacteriales</taxon>
        <taxon>Flavobacteriaceae</taxon>
        <taxon>Winogradskyella</taxon>
    </lineage>
</organism>
<dbReference type="InterPro" id="IPR010982">
    <property type="entry name" value="Lambda_DNA-bd_dom_sf"/>
</dbReference>
<dbReference type="RefSeq" id="WP_114310997.1">
    <property type="nucleotide sequence ID" value="NZ_QPJO01000009.1"/>
</dbReference>
<dbReference type="PROSITE" id="PS50943">
    <property type="entry name" value="HTH_CROC1"/>
    <property type="match status" value="1"/>
</dbReference>
<protein>
    <submittedName>
        <fullName evidence="2">Helix-turn-helix protein</fullName>
    </submittedName>
</protein>
<dbReference type="AlphaFoldDB" id="A0A368ZCE2"/>
<feature type="domain" description="HTH cro/C1-type" evidence="1">
    <location>
        <begin position="43"/>
        <end position="90"/>
    </location>
</feature>
<dbReference type="GO" id="GO:0003677">
    <property type="term" value="F:DNA binding"/>
    <property type="evidence" value="ECO:0007669"/>
    <property type="project" value="InterPro"/>
</dbReference>
<dbReference type="SUPFAM" id="SSF47413">
    <property type="entry name" value="lambda repressor-like DNA-binding domains"/>
    <property type="match status" value="1"/>
</dbReference>
<dbReference type="InterPro" id="IPR001387">
    <property type="entry name" value="Cro/C1-type_HTH"/>
</dbReference>
<gene>
    <name evidence="2" type="ORF">DFQ08_1094</name>
</gene>
<evidence type="ECO:0000259" key="1">
    <source>
        <dbReference type="PROSITE" id="PS50943"/>
    </source>
</evidence>
<evidence type="ECO:0000313" key="2">
    <source>
        <dbReference type="EMBL" id="RCW89789.1"/>
    </source>
</evidence>
<keyword evidence="3" id="KW-1185">Reference proteome</keyword>
<dbReference type="Pfam" id="PF01381">
    <property type="entry name" value="HTH_3"/>
    <property type="match status" value="1"/>
</dbReference>
<dbReference type="Proteomes" id="UP000253436">
    <property type="component" value="Unassembled WGS sequence"/>
</dbReference>
<dbReference type="EMBL" id="QPJO01000009">
    <property type="protein sequence ID" value="RCW89789.1"/>
    <property type="molecule type" value="Genomic_DNA"/>
</dbReference>
<evidence type="ECO:0000313" key="3">
    <source>
        <dbReference type="Proteomes" id="UP000253436"/>
    </source>
</evidence>
<dbReference type="SMART" id="SM00530">
    <property type="entry name" value="HTH_XRE"/>
    <property type="match status" value="1"/>
</dbReference>
<dbReference type="Gene3D" id="1.10.260.40">
    <property type="entry name" value="lambda repressor-like DNA-binding domains"/>
    <property type="match status" value="1"/>
</dbReference>
<sequence>MSKVNKIDTISFDSYLKKNRTKIDESLVSLRFMKEVDYFLDYNKITQRKLADDIGCTEAYISQLMSGVKKINTSFINKLEKHYEVKVEFKILPKKECNYITSFANTFIQININIDDSFEALNMFSSKNSPIEYYELDTDSYTIETNG</sequence>
<comment type="caution">
    <text evidence="2">The sequence shown here is derived from an EMBL/GenBank/DDBJ whole genome shotgun (WGS) entry which is preliminary data.</text>
</comment>
<accession>A0A368ZCE2</accession>
<name>A0A368ZCE2_9FLAO</name>